<keyword evidence="6 11" id="KW-0812">Transmembrane</keyword>
<dbReference type="AlphaFoldDB" id="A0A378R6H1"/>
<feature type="transmembrane region" description="Helical" evidence="12">
    <location>
        <begin position="176"/>
        <end position="195"/>
    </location>
</feature>
<evidence type="ECO:0000256" key="5">
    <source>
        <dbReference type="ARBA" id="ARBA00022679"/>
    </source>
</evidence>
<keyword evidence="8 12" id="KW-1133">Transmembrane helix</keyword>
<evidence type="ECO:0000313" key="13">
    <source>
        <dbReference type="EMBL" id="STZ10339.1"/>
    </source>
</evidence>
<evidence type="ECO:0000256" key="6">
    <source>
        <dbReference type="ARBA" id="ARBA00022692"/>
    </source>
</evidence>
<dbReference type="PIRSF" id="PIRSF500217">
    <property type="entry name" value="AlgI"/>
    <property type="match status" value="1"/>
</dbReference>
<dbReference type="Pfam" id="PF03062">
    <property type="entry name" value="MBOAT"/>
    <property type="match status" value="1"/>
</dbReference>
<keyword evidence="7 11" id="KW-0016">Alginate biosynthesis</keyword>
<feature type="transmembrane region" description="Helical" evidence="12">
    <location>
        <begin position="341"/>
        <end position="362"/>
    </location>
</feature>
<evidence type="ECO:0000256" key="10">
    <source>
        <dbReference type="ARBA" id="ARBA00023315"/>
    </source>
</evidence>
<evidence type="ECO:0000256" key="1">
    <source>
        <dbReference type="ARBA" id="ARBA00004651"/>
    </source>
</evidence>
<evidence type="ECO:0000256" key="2">
    <source>
        <dbReference type="ARBA" id="ARBA00005182"/>
    </source>
</evidence>
<dbReference type="EMBL" id="UGQE01000001">
    <property type="protein sequence ID" value="STZ10339.1"/>
    <property type="molecule type" value="Genomic_DNA"/>
</dbReference>
<comment type="subcellular location">
    <subcellularLocation>
        <location evidence="11">Cell inner membrane</location>
    </subcellularLocation>
    <subcellularLocation>
        <location evidence="1">Cell membrane</location>
        <topology evidence="1">Multi-pass membrane protein</topology>
    </subcellularLocation>
</comment>
<dbReference type="GO" id="GO:0042121">
    <property type="term" value="P:alginic acid biosynthetic process"/>
    <property type="evidence" value="ECO:0007669"/>
    <property type="project" value="UniProtKB-UniRule"/>
</dbReference>
<dbReference type="PIRSF" id="PIRSF016636">
    <property type="entry name" value="AlgI_DltB"/>
    <property type="match status" value="1"/>
</dbReference>
<dbReference type="PANTHER" id="PTHR13285">
    <property type="entry name" value="ACYLTRANSFERASE"/>
    <property type="match status" value="1"/>
</dbReference>
<evidence type="ECO:0000256" key="4">
    <source>
        <dbReference type="ARBA" id="ARBA00022475"/>
    </source>
</evidence>
<dbReference type="UniPathway" id="UPA00286"/>
<dbReference type="InterPro" id="IPR024194">
    <property type="entry name" value="Ac/AlaTfrase_AlgI/DltB"/>
</dbReference>
<evidence type="ECO:0000256" key="7">
    <source>
        <dbReference type="ARBA" id="ARBA00022841"/>
    </source>
</evidence>
<evidence type="ECO:0000313" key="14">
    <source>
        <dbReference type="Proteomes" id="UP000255279"/>
    </source>
</evidence>
<comment type="pathway">
    <text evidence="2 11">Glycan biosynthesis; alginate biosynthesis.</text>
</comment>
<dbReference type="PANTHER" id="PTHR13285:SF23">
    <property type="entry name" value="TEICHOIC ACID D-ALANYLTRANSFERASE"/>
    <property type="match status" value="1"/>
</dbReference>
<feature type="transmembrane region" description="Helical" evidence="12">
    <location>
        <begin position="56"/>
        <end position="81"/>
    </location>
</feature>
<accession>A0A378R6H1</accession>
<sequence length="492" mass="56638">MCIIYAKLCLHNLALINLIKRSYPPPVVFSSLIFIFLFLPIVLAIYYAFPSIAIKNWILIISSIIFYAWGEPIWVLLLLASATLDYCNGLWIEKYRNTWKAKLGIVSTLGFNLGCLAIFKYSGFVVDNINALTNLNIAQPSFALPLGISFYVFMSISYTLDVWYGRVQAQRNFGSFLVYIANFHHLVAGPVIRYGHIAKETMERRVRWMDFHAGITRFSRGLFKKVFIANTAGALAEPLLQQDPATATVLGAWIGVMFYTLQIYFDFSGYSDMALGLGRMFGFRYHENFRHPYIAKSITDFWRRWHISLSSFFKDYVYIPLGGNRYRQVRNIMIVWMLTGFWHGASWNFVLWGLYFGILLLIEKFFLAKILKASPAIFQHIYALFFIVVGWAIFYFTDLTQLLQHLQIMFGLTNAPLSSYKEISILQSNIYWIAFALLACIPIHRKMQNILAAKCSSSTVVATDMMQSVIYLVISIALLVGSTYNPFIYFRF</sequence>
<evidence type="ECO:0000256" key="3">
    <source>
        <dbReference type="ARBA" id="ARBA00010323"/>
    </source>
</evidence>
<gene>
    <name evidence="13" type="primary">dltB_1</name>
    <name evidence="13" type="ORF">NCTC10293_00671</name>
</gene>
<feature type="transmembrane region" description="Helical" evidence="12">
    <location>
        <begin position="101"/>
        <end position="121"/>
    </location>
</feature>
<feature type="transmembrane region" description="Helical" evidence="12">
    <location>
        <begin position="382"/>
        <end position="403"/>
    </location>
</feature>
<feature type="transmembrane region" description="Helical" evidence="12">
    <location>
        <begin position="245"/>
        <end position="265"/>
    </location>
</feature>
<evidence type="ECO:0000256" key="12">
    <source>
        <dbReference type="SAM" id="Phobius"/>
    </source>
</evidence>
<name>A0A378R6H1_9GAMM</name>
<evidence type="ECO:0000256" key="8">
    <source>
        <dbReference type="ARBA" id="ARBA00022989"/>
    </source>
</evidence>
<keyword evidence="9 11" id="KW-0472">Membrane</keyword>
<feature type="transmembrane region" description="Helical" evidence="12">
    <location>
        <begin position="142"/>
        <end position="164"/>
    </location>
</feature>
<keyword evidence="5 11" id="KW-0808">Transferase</keyword>
<proteinExistence type="inferred from homology"/>
<keyword evidence="10 11" id="KW-0012">Acyltransferase</keyword>
<dbReference type="InterPro" id="IPR004299">
    <property type="entry name" value="MBOAT_fam"/>
</dbReference>
<organism evidence="13 14">
    <name type="scientific">Moraxella caviae</name>
    <dbReference type="NCBI Taxonomy" id="34060"/>
    <lineage>
        <taxon>Bacteria</taxon>
        <taxon>Pseudomonadati</taxon>
        <taxon>Pseudomonadota</taxon>
        <taxon>Gammaproteobacteria</taxon>
        <taxon>Moraxellales</taxon>
        <taxon>Moraxellaceae</taxon>
        <taxon>Moraxella</taxon>
    </lineage>
</organism>
<dbReference type="InterPro" id="IPR051085">
    <property type="entry name" value="MB_O-acyltransferase"/>
</dbReference>
<dbReference type="Proteomes" id="UP000255279">
    <property type="component" value="Unassembled WGS sequence"/>
</dbReference>
<keyword evidence="4 11" id="KW-1003">Cell membrane</keyword>
<dbReference type="EC" id="2.3.1.-" evidence="11"/>
<feature type="transmembrane region" description="Helical" evidence="12">
    <location>
        <begin position="423"/>
        <end position="444"/>
    </location>
</feature>
<keyword evidence="11" id="KW-0997">Cell inner membrane</keyword>
<evidence type="ECO:0000256" key="9">
    <source>
        <dbReference type="ARBA" id="ARBA00023136"/>
    </source>
</evidence>
<feature type="transmembrane region" description="Helical" evidence="12">
    <location>
        <begin position="27"/>
        <end position="49"/>
    </location>
</feature>
<comment type="similarity">
    <text evidence="3 11">Belongs to the membrane-bound acyltransferase family.</text>
</comment>
<reference evidence="13 14" key="1">
    <citation type="submission" date="2018-06" db="EMBL/GenBank/DDBJ databases">
        <authorList>
            <consortium name="Pathogen Informatics"/>
            <person name="Doyle S."/>
        </authorList>
    </citation>
    <scope>NUCLEOTIDE SEQUENCE [LARGE SCALE GENOMIC DNA]</scope>
    <source>
        <strain evidence="13 14">NCTC10293</strain>
    </source>
</reference>
<dbReference type="GO" id="GO:0016746">
    <property type="term" value="F:acyltransferase activity"/>
    <property type="evidence" value="ECO:0007669"/>
    <property type="project" value="UniProtKB-KW"/>
</dbReference>
<feature type="transmembrane region" description="Helical" evidence="12">
    <location>
        <begin position="469"/>
        <end position="490"/>
    </location>
</feature>
<dbReference type="GO" id="GO:0005886">
    <property type="term" value="C:plasma membrane"/>
    <property type="evidence" value="ECO:0007669"/>
    <property type="project" value="UniProtKB-SubCell"/>
</dbReference>
<dbReference type="InterPro" id="IPR028362">
    <property type="entry name" value="AlgI"/>
</dbReference>
<protein>
    <recommendedName>
        <fullName evidence="11">Probable alginate O-acetylase</fullName>
        <ecNumber evidence="11">2.3.1.-</ecNumber>
    </recommendedName>
</protein>
<evidence type="ECO:0000256" key="11">
    <source>
        <dbReference type="PIRNR" id="PIRNR016636"/>
    </source>
</evidence>